<evidence type="ECO:0000313" key="7">
    <source>
        <dbReference type="EMBL" id="PJZ72720.1"/>
    </source>
</evidence>
<name>A0A2M9ZKW8_9LEPT</name>
<gene>
    <name evidence="3 7" type="primary">gcvH</name>
    <name evidence="6" type="ORF">CH360_08145</name>
    <name evidence="7" type="ORF">CH373_13540</name>
</gene>
<dbReference type="InterPro" id="IPR011053">
    <property type="entry name" value="Single_hybrid_motif"/>
</dbReference>
<dbReference type="OrthoDB" id="9796712at2"/>
<dbReference type="PROSITE" id="PS00189">
    <property type="entry name" value="LIPOYL"/>
    <property type="match status" value="1"/>
</dbReference>
<evidence type="ECO:0000256" key="3">
    <source>
        <dbReference type="HAMAP-Rule" id="MF_00272"/>
    </source>
</evidence>
<dbReference type="InterPro" id="IPR003016">
    <property type="entry name" value="2-oxoA_DH_lipoyl-BS"/>
</dbReference>
<dbReference type="SUPFAM" id="SSF51230">
    <property type="entry name" value="Single hybrid motif"/>
    <property type="match status" value="1"/>
</dbReference>
<evidence type="ECO:0000256" key="2">
    <source>
        <dbReference type="ARBA" id="ARBA00022823"/>
    </source>
</evidence>
<dbReference type="Proteomes" id="UP000231990">
    <property type="component" value="Unassembled WGS sequence"/>
</dbReference>
<feature type="modified residue" description="N6-lipoyllysine" evidence="3 4">
    <location>
        <position position="66"/>
    </location>
</feature>
<dbReference type="PANTHER" id="PTHR11715">
    <property type="entry name" value="GLYCINE CLEAVAGE SYSTEM H PROTEIN"/>
    <property type="match status" value="1"/>
</dbReference>
<feature type="domain" description="Lipoyl-binding" evidence="5">
    <location>
        <begin position="25"/>
        <end position="106"/>
    </location>
</feature>
<accession>A0A2M9ZKW8</accession>
<dbReference type="InterPro" id="IPR000089">
    <property type="entry name" value="Biotin_lipoyl"/>
</dbReference>
<dbReference type="GO" id="GO:0019464">
    <property type="term" value="P:glycine decarboxylation via glycine cleavage system"/>
    <property type="evidence" value="ECO:0007669"/>
    <property type="project" value="UniProtKB-UniRule"/>
</dbReference>
<dbReference type="PANTHER" id="PTHR11715:SF3">
    <property type="entry name" value="GLYCINE CLEAVAGE SYSTEM H PROTEIN-RELATED"/>
    <property type="match status" value="1"/>
</dbReference>
<dbReference type="HAMAP" id="MF_00272">
    <property type="entry name" value="GcvH"/>
    <property type="match status" value="1"/>
</dbReference>
<dbReference type="Proteomes" id="UP000231962">
    <property type="component" value="Unassembled WGS sequence"/>
</dbReference>
<keyword evidence="8" id="KW-1185">Reference proteome</keyword>
<comment type="similarity">
    <text evidence="1 3">Belongs to the GcvH family.</text>
</comment>
<dbReference type="Pfam" id="PF01597">
    <property type="entry name" value="GCV_H"/>
    <property type="match status" value="1"/>
</dbReference>
<dbReference type="NCBIfam" id="NF002270">
    <property type="entry name" value="PRK01202.1"/>
    <property type="match status" value="1"/>
</dbReference>
<reference evidence="8 9" key="1">
    <citation type="submission" date="2017-07" db="EMBL/GenBank/DDBJ databases">
        <title>Leptospira spp. isolated from tropical soils.</title>
        <authorList>
            <person name="Thibeaux R."/>
            <person name="Iraola G."/>
            <person name="Ferres I."/>
            <person name="Bierque E."/>
            <person name="Girault D."/>
            <person name="Soupe-Gilbert M.-E."/>
            <person name="Picardeau M."/>
            <person name="Goarant C."/>
        </authorList>
    </citation>
    <scope>NUCLEOTIDE SEQUENCE [LARGE SCALE GENOMIC DNA]</scope>
    <source>
        <strain evidence="7 9">FH1-B-B1</strain>
        <strain evidence="6 8">FH1-B-C1</strain>
    </source>
</reference>
<dbReference type="InterPro" id="IPR033753">
    <property type="entry name" value="GCV_H/Fam206"/>
</dbReference>
<dbReference type="RefSeq" id="WP_100713540.1">
    <property type="nucleotide sequence ID" value="NZ_NPDY01000006.1"/>
</dbReference>
<comment type="function">
    <text evidence="3">The glycine cleavage system catalyzes the degradation of glycine. The H protein shuttles the methylamine group of glycine from the P protein to the T protein.</text>
</comment>
<dbReference type="InterPro" id="IPR017453">
    <property type="entry name" value="GCV_H_sub"/>
</dbReference>
<comment type="subunit">
    <text evidence="3">The glycine cleavage system is composed of four proteins: P, T, L and H.</text>
</comment>
<sequence length="130" mass="14238">MAATNAPAGYKFSEKHEWVKVEGDTALIGITDYAQAALGDIVYVDLPKVGRKLKQFDSFGTIESVKAAEDLYSPVGGEVSEVNYSLGSSPALVNEKPFDSWMIRVKGIQAGELDKLMSPDEYREFVSKLD</sequence>
<dbReference type="Gene3D" id="2.40.50.100">
    <property type="match status" value="1"/>
</dbReference>
<dbReference type="EMBL" id="NPDY01000006">
    <property type="protein sequence ID" value="PJZ69872.1"/>
    <property type="molecule type" value="Genomic_DNA"/>
</dbReference>
<proteinExistence type="inferred from homology"/>
<dbReference type="CDD" id="cd06848">
    <property type="entry name" value="GCS_H"/>
    <property type="match status" value="1"/>
</dbReference>
<evidence type="ECO:0000259" key="5">
    <source>
        <dbReference type="PROSITE" id="PS50968"/>
    </source>
</evidence>
<evidence type="ECO:0000313" key="6">
    <source>
        <dbReference type="EMBL" id="PJZ69872.1"/>
    </source>
</evidence>
<evidence type="ECO:0000313" key="9">
    <source>
        <dbReference type="Proteomes" id="UP000231990"/>
    </source>
</evidence>
<dbReference type="AlphaFoldDB" id="A0A2M9ZKW8"/>
<dbReference type="EMBL" id="NPDZ01000008">
    <property type="protein sequence ID" value="PJZ72720.1"/>
    <property type="molecule type" value="Genomic_DNA"/>
</dbReference>
<organism evidence="7 9">
    <name type="scientific">Leptospira perolatii</name>
    <dbReference type="NCBI Taxonomy" id="2023191"/>
    <lineage>
        <taxon>Bacteria</taxon>
        <taxon>Pseudomonadati</taxon>
        <taxon>Spirochaetota</taxon>
        <taxon>Spirochaetia</taxon>
        <taxon>Leptospirales</taxon>
        <taxon>Leptospiraceae</taxon>
        <taxon>Leptospira</taxon>
    </lineage>
</organism>
<dbReference type="NCBIfam" id="TIGR00527">
    <property type="entry name" value="gcvH"/>
    <property type="match status" value="1"/>
</dbReference>
<evidence type="ECO:0000256" key="4">
    <source>
        <dbReference type="PIRSR" id="PIRSR617453-50"/>
    </source>
</evidence>
<evidence type="ECO:0000256" key="1">
    <source>
        <dbReference type="ARBA" id="ARBA00009249"/>
    </source>
</evidence>
<keyword evidence="2 3" id="KW-0450">Lipoyl</keyword>
<dbReference type="GO" id="GO:0005829">
    <property type="term" value="C:cytosol"/>
    <property type="evidence" value="ECO:0007669"/>
    <property type="project" value="TreeGrafter"/>
</dbReference>
<dbReference type="GO" id="GO:0005960">
    <property type="term" value="C:glycine cleavage complex"/>
    <property type="evidence" value="ECO:0007669"/>
    <property type="project" value="InterPro"/>
</dbReference>
<dbReference type="GO" id="GO:0009249">
    <property type="term" value="P:protein lipoylation"/>
    <property type="evidence" value="ECO:0007669"/>
    <property type="project" value="TreeGrafter"/>
</dbReference>
<evidence type="ECO:0000313" key="8">
    <source>
        <dbReference type="Proteomes" id="UP000231962"/>
    </source>
</evidence>
<dbReference type="PROSITE" id="PS50968">
    <property type="entry name" value="BIOTINYL_LIPOYL"/>
    <property type="match status" value="1"/>
</dbReference>
<dbReference type="InterPro" id="IPR002930">
    <property type="entry name" value="GCV_H"/>
</dbReference>
<comment type="caution">
    <text evidence="7">The sequence shown here is derived from an EMBL/GenBank/DDBJ whole genome shotgun (WGS) entry which is preliminary data.</text>
</comment>
<protein>
    <recommendedName>
        <fullName evidence="3">Glycine cleavage system H protein</fullName>
    </recommendedName>
</protein>
<comment type="cofactor">
    <cofactor evidence="3">
        <name>(R)-lipoate</name>
        <dbReference type="ChEBI" id="CHEBI:83088"/>
    </cofactor>
    <text evidence="3">Binds 1 lipoyl cofactor covalently.</text>
</comment>